<feature type="binding site" evidence="1">
    <location>
        <position position="60"/>
    </location>
    <ligand>
        <name>Mg(2+)</name>
        <dbReference type="ChEBI" id="CHEBI:18420"/>
        <label>1</label>
    </ligand>
</feature>
<comment type="cofactor">
    <cofactor evidence="1">
        <name>Mg(2+)</name>
        <dbReference type="ChEBI" id="CHEBI:18420"/>
    </cofactor>
    <text evidence="1">Binds 2 magnesium ions per subunit.</text>
</comment>
<evidence type="ECO:0000313" key="2">
    <source>
        <dbReference type="EMBL" id="MDX4956985.1"/>
    </source>
</evidence>
<dbReference type="EMBL" id="JAWWMZ010000014">
    <property type="protein sequence ID" value="MDX4956985.1"/>
    <property type="molecule type" value="Genomic_DNA"/>
</dbReference>
<dbReference type="AlphaFoldDB" id="A0AAJ2VB53"/>
<dbReference type="PANTHER" id="PTHR16222:SF12">
    <property type="entry name" value="ADP-RIBOSYLGLYCOHYDROLASE-RELATED"/>
    <property type="match status" value="1"/>
</dbReference>
<dbReference type="InterPro" id="IPR005502">
    <property type="entry name" value="Ribosyl_crysJ1"/>
</dbReference>
<dbReference type="Pfam" id="PF03747">
    <property type="entry name" value="ADP_ribosyl_GH"/>
    <property type="match status" value="1"/>
</dbReference>
<keyword evidence="1" id="KW-0460">Magnesium</keyword>
<dbReference type="InterPro" id="IPR036705">
    <property type="entry name" value="Ribosyl_crysJ1_sf"/>
</dbReference>
<feature type="binding site" evidence="1">
    <location>
        <position position="262"/>
    </location>
    <ligand>
        <name>Mg(2+)</name>
        <dbReference type="ChEBI" id="CHEBI:18420"/>
        <label>1</label>
    </ligand>
</feature>
<comment type="caution">
    <text evidence="2">The sequence shown here is derived from an EMBL/GenBank/DDBJ whole genome shotgun (WGS) entry which is preliminary data.</text>
</comment>
<sequence>MSASTGMAMDTLDRYRGALLGLACGDAVGTTLEFQPRGSFAPLTDMVGGGPFSLPAGKWTDDTSMALCLAESLLQRGGCDPQDQMTRYANWYEWGYWSSTGNCFDIGMATRAAIQRFLATGDPLSGSPDPDQAGNGSLMRLAPVPMFFGPDEDLVQRMAELSSRTTHAAPECLQACRLFAVALCRALQGLPRSQVLDLGGVLQDGASPRLREIARGDYRDKPAAQIRGSGYVVDSLEAALWCFARHDSFEGAVLQAANLGDDADTTAAITGQLAGALHGASGIADRWLERLHLAPEITALADALWQAARGARDASPTAPLSN</sequence>
<accession>A0AAJ2VB53</accession>
<feature type="binding site" evidence="1">
    <location>
        <position position="265"/>
    </location>
    <ligand>
        <name>Mg(2+)</name>
        <dbReference type="ChEBI" id="CHEBI:18420"/>
        <label>1</label>
    </ligand>
</feature>
<proteinExistence type="predicted"/>
<gene>
    <name evidence="2" type="ORF">SGN30_26525</name>
</gene>
<name>A0AAJ2VB53_DELAC</name>
<feature type="binding site" evidence="1">
    <location>
        <position position="264"/>
    </location>
    <ligand>
        <name>Mg(2+)</name>
        <dbReference type="ChEBI" id="CHEBI:18420"/>
        <label>1</label>
    </ligand>
</feature>
<feature type="binding site" evidence="1">
    <location>
        <position position="62"/>
    </location>
    <ligand>
        <name>Mg(2+)</name>
        <dbReference type="ChEBI" id="CHEBI:18420"/>
        <label>1</label>
    </ligand>
</feature>
<dbReference type="RefSeq" id="WP_319076505.1">
    <property type="nucleotide sequence ID" value="NZ_JAWWMZ010000014.1"/>
</dbReference>
<dbReference type="Proteomes" id="UP001287445">
    <property type="component" value="Unassembled WGS sequence"/>
</dbReference>
<evidence type="ECO:0000313" key="3">
    <source>
        <dbReference type="Proteomes" id="UP001287445"/>
    </source>
</evidence>
<organism evidence="2 3">
    <name type="scientific">Delftia acidovorans</name>
    <name type="common">Pseudomonas acidovorans</name>
    <name type="synonym">Comamonas acidovorans</name>
    <dbReference type="NCBI Taxonomy" id="80866"/>
    <lineage>
        <taxon>Bacteria</taxon>
        <taxon>Pseudomonadati</taxon>
        <taxon>Pseudomonadota</taxon>
        <taxon>Betaproteobacteria</taxon>
        <taxon>Burkholderiales</taxon>
        <taxon>Comamonadaceae</taxon>
        <taxon>Delftia</taxon>
    </lineage>
</organism>
<feature type="binding site" evidence="1">
    <location>
        <position position="61"/>
    </location>
    <ligand>
        <name>Mg(2+)</name>
        <dbReference type="ChEBI" id="CHEBI:18420"/>
        <label>1</label>
    </ligand>
</feature>
<protein>
    <submittedName>
        <fullName evidence="2">ADP-ribosylglycohydrolase family protein</fullName>
    </submittedName>
</protein>
<dbReference type="GO" id="GO:0046872">
    <property type="term" value="F:metal ion binding"/>
    <property type="evidence" value="ECO:0007669"/>
    <property type="project" value="UniProtKB-KW"/>
</dbReference>
<keyword evidence="1" id="KW-0479">Metal-binding</keyword>
<reference evidence="2" key="1">
    <citation type="submission" date="2023-11" db="EMBL/GenBank/DDBJ databases">
        <title>Identification and selenium tolerance of Delftia acidovorans R3-25.</title>
        <authorList>
            <person name="Zhang S."/>
            <person name="Liu Y."/>
            <person name="Guo Y."/>
        </authorList>
    </citation>
    <scope>NUCLEOTIDE SEQUENCE</scope>
    <source>
        <strain evidence="2">R3-25</strain>
    </source>
</reference>
<dbReference type="PANTHER" id="PTHR16222">
    <property type="entry name" value="ADP-RIBOSYLGLYCOHYDROLASE"/>
    <property type="match status" value="1"/>
</dbReference>
<dbReference type="InterPro" id="IPR050792">
    <property type="entry name" value="ADP-ribosylglycohydrolase"/>
</dbReference>
<evidence type="ECO:0000256" key="1">
    <source>
        <dbReference type="PIRSR" id="PIRSR605502-1"/>
    </source>
</evidence>
<dbReference type="Gene3D" id="1.10.4080.10">
    <property type="entry name" value="ADP-ribosylation/Crystallin J1"/>
    <property type="match status" value="1"/>
</dbReference>
<dbReference type="SUPFAM" id="SSF101478">
    <property type="entry name" value="ADP-ribosylglycohydrolase"/>
    <property type="match status" value="1"/>
</dbReference>